<keyword evidence="2" id="KW-1185">Reference proteome</keyword>
<dbReference type="AlphaFoldDB" id="A0A9Q1Q8G5"/>
<evidence type="ECO:0000313" key="2">
    <source>
        <dbReference type="Proteomes" id="UP001153076"/>
    </source>
</evidence>
<dbReference type="OrthoDB" id="1746852at2759"/>
<proteinExistence type="predicted"/>
<sequence length="165" mass="18219">MICLSVRFDDKIKSKSLEVDFLIVNVPTAHNVIIGRPTLYRSTAPYNQNKAENETNINKTERRGLHIGDLHHPYDPLPPKHRLQLLGGWWPRPRGDKLDLLRIAALRGGPFTLIHKVEIGLVILVNLEHAGKGQHDLAEIPEGVGAALLVACTLAWTTSAAAFSS</sequence>
<evidence type="ECO:0000313" key="1">
    <source>
        <dbReference type="EMBL" id="KAJ8432822.1"/>
    </source>
</evidence>
<reference evidence="1" key="1">
    <citation type="submission" date="2022-04" db="EMBL/GenBank/DDBJ databases">
        <title>Carnegiea gigantea Genome sequencing and assembly v2.</title>
        <authorList>
            <person name="Copetti D."/>
            <person name="Sanderson M.J."/>
            <person name="Burquez A."/>
            <person name="Wojciechowski M.F."/>
        </authorList>
    </citation>
    <scope>NUCLEOTIDE SEQUENCE</scope>
    <source>
        <strain evidence="1">SGP5-SGP5p</strain>
        <tissue evidence="1">Aerial part</tissue>
    </source>
</reference>
<comment type="caution">
    <text evidence="1">The sequence shown here is derived from an EMBL/GenBank/DDBJ whole genome shotgun (WGS) entry which is preliminary data.</text>
</comment>
<gene>
    <name evidence="1" type="ORF">Cgig2_008536</name>
</gene>
<organism evidence="1 2">
    <name type="scientific">Carnegiea gigantea</name>
    <dbReference type="NCBI Taxonomy" id="171969"/>
    <lineage>
        <taxon>Eukaryota</taxon>
        <taxon>Viridiplantae</taxon>
        <taxon>Streptophyta</taxon>
        <taxon>Embryophyta</taxon>
        <taxon>Tracheophyta</taxon>
        <taxon>Spermatophyta</taxon>
        <taxon>Magnoliopsida</taxon>
        <taxon>eudicotyledons</taxon>
        <taxon>Gunneridae</taxon>
        <taxon>Pentapetalae</taxon>
        <taxon>Caryophyllales</taxon>
        <taxon>Cactineae</taxon>
        <taxon>Cactaceae</taxon>
        <taxon>Cactoideae</taxon>
        <taxon>Echinocereeae</taxon>
        <taxon>Carnegiea</taxon>
    </lineage>
</organism>
<name>A0A9Q1Q8G5_9CARY</name>
<protein>
    <submittedName>
        <fullName evidence="1">Uncharacterized protein</fullName>
    </submittedName>
</protein>
<dbReference type="Proteomes" id="UP001153076">
    <property type="component" value="Unassembled WGS sequence"/>
</dbReference>
<dbReference type="EMBL" id="JAKOGI010000581">
    <property type="protein sequence ID" value="KAJ8432822.1"/>
    <property type="molecule type" value="Genomic_DNA"/>
</dbReference>
<accession>A0A9Q1Q8G5</accession>